<dbReference type="PANTHER" id="PTHR35848:SF9">
    <property type="entry name" value="SLL1358 PROTEIN"/>
    <property type="match status" value="1"/>
</dbReference>
<organism evidence="3 4">
    <name type="scientific">Gloeobacter morelensis MG652769</name>
    <dbReference type="NCBI Taxonomy" id="2781736"/>
    <lineage>
        <taxon>Bacteria</taxon>
        <taxon>Bacillati</taxon>
        <taxon>Cyanobacteriota</taxon>
        <taxon>Cyanophyceae</taxon>
        <taxon>Gloeobacterales</taxon>
        <taxon>Gloeobacteraceae</taxon>
        <taxon>Gloeobacter</taxon>
        <taxon>Gloeobacter morelensis</taxon>
    </lineage>
</organism>
<feature type="domain" description="Cupin type-2" evidence="2">
    <location>
        <begin position="41"/>
        <end position="112"/>
    </location>
</feature>
<reference evidence="3 4" key="1">
    <citation type="journal article" date="2021" name="Genome Biol. Evol.">
        <title>Complete Genome Sequencing of a Novel Gloeobacter Species from a Waterfall Cave in Mexico.</title>
        <authorList>
            <person name="Saw J.H."/>
            <person name="Cardona T."/>
            <person name="Montejano G."/>
        </authorList>
    </citation>
    <scope>NUCLEOTIDE SEQUENCE [LARGE SCALE GENOMIC DNA]</scope>
    <source>
        <strain evidence="3">MG652769</strain>
    </source>
</reference>
<dbReference type="InterPro" id="IPR011051">
    <property type="entry name" value="RmlC_Cupin_sf"/>
</dbReference>
<dbReference type="Gene3D" id="2.60.120.10">
    <property type="entry name" value="Jelly Rolls"/>
    <property type="match status" value="1"/>
</dbReference>
<dbReference type="EMBL" id="CP063845">
    <property type="protein sequence ID" value="UFP93039.1"/>
    <property type="molecule type" value="Genomic_DNA"/>
</dbReference>
<dbReference type="InterPro" id="IPR013096">
    <property type="entry name" value="Cupin_2"/>
</dbReference>
<gene>
    <name evidence="3" type="ORF">ISF26_14615</name>
</gene>
<accession>A0ABY3PHH8</accession>
<keyword evidence="4" id="KW-1185">Reference proteome</keyword>
<sequence length="154" mass="16902">MPAITPDRFVVEENPAQGSAEPDRTLWISEAGGLTQFGALIEELQPGSRSSIKHWHSAEDEMVFVLEGEITLIEGTEEKLLRAGDAATFCAGVPIGHYLENRSRSVTRCFVVGTRAPIDTITCPDHDRICYRDRSLPDDIWTNSAGEPAGNPHI</sequence>
<dbReference type="InterPro" id="IPR014710">
    <property type="entry name" value="RmlC-like_jellyroll"/>
</dbReference>
<dbReference type="RefSeq" id="WP_230840045.1">
    <property type="nucleotide sequence ID" value="NZ_CP063845.1"/>
</dbReference>
<evidence type="ECO:0000259" key="2">
    <source>
        <dbReference type="Pfam" id="PF07883"/>
    </source>
</evidence>
<name>A0ABY3PHH8_9CYAN</name>
<dbReference type="SUPFAM" id="SSF51182">
    <property type="entry name" value="RmlC-like cupins"/>
    <property type="match status" value="1"/>
</dbReference>
<dbReference type="Proteomes" id="UP001054846">
    <property type="component" value="Chromosome"/>
</dbReference>
<dbReference type="Pfam" id="PF07883">
    <property type="entry name" value="Cupin_2"/>
    <property type="match status" value="1"/>
</dbReference>
<evidence type="ECO:0000313" key="4">
    <source>
        <dbReference type="Proteomes" id="UP001054846"/>
    </source>
</evidence>
<keyword evidence="1" id="KW-0479">Metal-binding</keyword>
<protein>
    <submittedName>
        <fullName evidence="3">Cupin domain-containing protein</fullName>
    </submittedName>
</protein>
<evidence type="ECO:0000313" key="3">
    <source>
        <dbReference type="EMBL" id="UFP93039.1"/>
    </source>
</evidence>
<evidence type="ECO:0000256" key="1">
    <source>
        <dbReference type="ARBA" id="ARBA00022723"/>
    </source>
</evidence>
<dbReference type="InterPro" id="IPR051610">
    <property type="entry name" value="GPI/OXD"/>
</dbReference>
<dbReference type="CDD" id="cd02224">
    <property type="entry name" value="cupin_SPO2919-like"/>
    <property type="match status" value="1"/>
</dbReference>
<dbReference type="PANTHER" id="PTHR35848">
    <property type="entry name" value="OXALATE-BINDING PROTEIN"/>
    <property type="match status" value="1"/>
</dbReference>
<proteinExistence type="predicted"/>